<evidence type="ECO:0000313" key="1">
    <source>
        <dbReference type="EMBL" id="KII83433.1"/>
    </source>
</evidence>
<keyword evidence="2" id="KW-1185">Reference proteome</keyword>
<dbReference type="EMBL" id="KN832578">
    <property type="protein sequence ID" value="KII83433.1"/>
    <property type="molecule type" value="Genomic_DNA"/>
</dbReference>
<evidence type="ECO:0000313" key="2">
    <source>
        <dbReference type="Proteomes" id="UP000053263"/>
    </source>
</evidence>
<dbReference type="HOGENOM" id="CLU_3107421_0_0_1"/>
<name>A0A0C9T5P9_PLICR</name>
<reference evidence="1 2" key="1">
    <citation type="submission" date="2014-06" db="EMBL/GenBank/DDBJ databases">
        <title>Evolutionary Origins and Diversification of the Mycorrhizal Mutualists.</title>
        <authorList>
            <consortium name="DOE Joint Genome Institute"/>
            <consortium name="Mycorrhizal Genomics Consortium"/>
            <person name="Kohler A."/>
            <person name="Kuo A."/>
            <person name="Nagy L.G."/>
            <person name="Floudas D."/>
            <person name="Copeland A."/>
            <person name="Barry K.W."/>
            <person name="Cichocki N."/>
            <person name="Veneault-Fourrey C."/>
            <person name="LaButti K."/>
            <person name="Lindquist E.A."/>
            <person name="Lipzen A."/>
            <person name="Lundell T."/>
            <person name="Morin E."/>
            <person name="Murat C."/>
            <person name="Riley R."/>
            <person name="Ohm R."/>
            <person name="Sun H."/>
            <person name="Tunlid A."/>
            <person name="Henrissat B."/>
            <person name="Grigoriev I.V."/>
            <person name="Hibbett D.S."/>
            <person name="Martin F."/>
        </authorList>
    </citation>
    <scope>NUCLEOTIDE SEQUENCE [LARGE SCALE GENOMIC DNA]</scope>
    <source>
        <strain evidence="1 2">FD-325 SS-3</strain>
    </source>
</reference>
<dbReference type="AlphaFoldDB" id="A0A0C9T5P9"/>
<accession>A0A0C9T5P9</accession>
<sequence length="51" mass="5690">MESLEPGDFVLVNPHTLSLVEATGTGRLQNVFHQRELNPGPPGIIFDYNRI</sequence>
<gene>
    <name evidence="1" type="ORF">PLICRDRAFT_180512</name>
</gene>
<proteinExistence type="predicted"/>
<dbReference type="Proteomes" id="UP000053263">
    <property type="component" value="Unassembled WGS sequence"/>
</dbReference>
<organism evidence="1 2">
    <name type="scientific">Plicaturopsis crispa FD-325 SS-3</name>
    <dbReference type="NCBI Taxonomy" id="944288"/>
    <lineage>
        <taxon>Eukaryota</taxon>
        <taxon>Fungi</taxon>
        <taxon>Dikarya</taxon>
        <taxon>Basidiomycota</taxon>
        <taxon>Agaricomycotina</taxon>
        <taxon>Agaricomycetes</taxon>
        <taxon>Agaricomycetidae</taxon>
        <taxon>Amylocorticiales</taxon>
        <taxon>Amylocorticiaceae</taxon>
        <taxon>Plicatura</taxon>
        <taxon>Plicaturopsis crispa</taxon>
    </lineage>
</organism>
<protein>
    <submittedName>
        <fullName evidence="1">Uncharacterized protein</fullName>
    </submittedName>
</protein>